<dbReference type="InterPro" id="IPR051239">
    <property type="entry name" value="2'-dNMP_N-hydrolase"/>
</dbReference>
<gene>
    <name evidence="1" type="ORF">NEF87_003051</name>
</gene>
<dbReference type="Gene3D" id="3.40.50.450">
    <property type="match status" value="1"/>
</dbReference>
<proteinExistence type="predicted"/>
<dbReference type="InterPro" id="IPR007710">
    <property type="entry name" value="Nucleoside_deoxyribTrfase"/>
</dbReference>
<dbReference type="PANTHER" id="PTHR15364:SF0">
    <property type="entry name" value="2'-DEOXYNUCLEOSIDE 5'-PHOSPHATE N-HYDROLASE 1"/>
    <property type="match status" value="1"/>
</dbReference>
<accession>A0ABY6HTC6</accession>
<dbReference type="PANTHER" id="PTHR15364">
    <property type="entry name" value="2'-DEOXYNUCLEOSIDE 5'-PHOSPHATE N-HYDROLASE 1"/>
    <property type="match status" value="1"/>
</dbReference>
<protein>
    <recommendedName>
        <fullName evidence="3">Nucleoside 2-deoxyribosyltransferase</fullName>
    </recommendedName>
</protein>
<organism evidence="1 2">
    <name type="scientific">Candidatus Lokiarchaeum ossiferum</name>
    <dbReference type="NCBI Taxonomy" id="2951803"/>
    <lineage>
        <taxon>Archaea</taxon>
        <taxon>Promethearchaeati</taxon>
        <taxon>Promethearchaeota</taxon>
        <taxon>Promethearchaeia</taxon>
        <taxon>Promethearchaeales</taxon>
        <taxon>Promethearchaeaceae</taxon>
        <taxon>Candidatus Lokiarchaeum</taxon>
    </lineage>
</organism>
<sequence length="165" mass="18336">MQLVYLAGPCGFSEIGRYGLKPLEQILCTSFSVLNPFQEGEFFGKEIVNLQQNLHDPSSKMSFLEIKTRLQQINQTLGQNNAELIKKSDLILAVLDGSDVDSGTAAEIGYAYGLGKKIYGYRGDFRNCGDNLGSVINLQVEYFINASGGRIFYSLEELKLFFSSH</sequence>
<name>A0ABY6HTC6_9ARCH</name>
<reference evidence="1" key="1">
    <citation type="submission" date="2022-09" db="EMBL/GenBank/DDBJ databases">
        <title>Actin cytoskeleton and complex cell architecture in an #Asgard archaeon.</title>
        <authorList>
            <person name="Ponce Toledo R.I."/>
            <person name="Schleper C."/>
            <person name="Rodrigues Oliveira T."/>
            <person name="Wollweber F."/>
            <person name="Xu J."/>
            <person name="Rittmann S."/>
            <person name="Klingl A."/>
            <person name="Pilhofer M."/>
        </authorList>
    </citation>
    <scope>NUCLEOTIDE SEQUENCE</scope>
    <source>
        <strain evidence="1">B-35</strain>
    </source>
</reference>
<dbReference type="SUPFAM" id="SSF52309">
    <property type="entry name" value="N-(deoxy)ribosyltransferase-like"/>
    <property type="match status" value="1"/>
</dbReference>
<keyword evidence="2" id="KW-1185">Reference proteome</keyword>
<dbReference type="Pfam" id="PF05014">
    <property type="entry name" value="Nuc_deoxyrib_tr"/>
    <property type="match status" value="1"/>
</dbReference>
<dbReference type="EMBL" id="CP104013">
    <property type="protein sequence ID" value="UYP46766.1"/>
    <property type="molecule type" value="Genomic_DNA"/>
</dbReference>
<evidence type="ECO:0000313" key="1">
    <source>
        <dbReference type="EMBL" id="UYP46766.1"/>
    </source>
</evidence>
<evidence type="ECO:0000313" key="2">
    <source>
        <dbReference type="Proteomes" id="UP001208689"/>
    </source>
</evidence>
<dbReference type="Proteomes" id="UP001208689">
    <property type="component" value="Chromosome"/>
</dbReference>
<evidence type="ECO:0008006" key="3">
    <source>
        <dbReference type="Google" id="ProtNLM"/>
    </source>
</evidence>